<evidence type="ECO:0000256" key="3">
    <source>
        <dbReference type="ARBA" id="ARBA00022764"/>
    </source>
</evidence>
<dbReference type="Gene3D" id="3.40.190.10">
    <property type="entry name" value="Periplasmic binding protein-like II"/>
    <property type="match status" value="2"/>
</dbReference>
<dbReference type="InterPro" id="IPR006059">
    <property type="entry name" value="SBP"/>
</dbReference>
<evidence type="ECO:0000256" key="2">
    <source>
        <dbReference type="ARBA" id="ARBA00008520"/>
    </source>
</evidence>
<evidence type="ECO:0000256" key="1">
    <source>
        <dbReference type="ARBA" id="ARBA00004418"/>
    </source>
</evidence>
<organism evidence="4 5">
    <name type="scientific">Aureimonas glaciei</name>
    <dbReference type="NCBI Taxonomy" id="1776957"/>
    <lineage>
        <taxon>Bacteria</taxon>
        <taxon>Pseudomonadati</taxon>
        <taxon>Pseudomonadota</taxon>
        <taxon>Alphaproteobacteria</taxon>
        <taxon>Hyphomicrobiales</taxon>
        <taxon>Aurantimonadaceae</taxon>
        <taxon>Aureimonas</taxon>
    </lineage>
</organism>
<comment type="caution">
    <text evidence="4">The sequence shown here is derived from an EMBL/GenBank/DDBJ whole genome shotgun (WGS) entry which is preliminary data.</text>
</comment>
<dbReference type="InterPro" id="IPR050490">
    <property type="entry name" value="Bact_solute-bd_prot1"/>
</dbReference>
<dbReference type="PANTHER" id="PTHR43649">
    <property type="entry name" value="ARABINOSE-BINDING PROTEIN-RELATED"/>
    <property type="match status" value="1"/>
</dbReference>
<dbReference type="EMBL" id="BMJJ01000012">
    <property type="protein sequence ID" value="GGD35146.1"/>
    <property type="molecule type" value="Genomic_DNA"/>
</dbReference>
<name>A0A916Y8G3_9HYPH</name>
<dbReference type="InterPro" id="IPR006311">
    <property type="entry name" value="TAT_signal"/>
</dbReference>
<dbReference type="PANTHER" id="PTHR43649:SF12">
    <property type="entry name" value="DIACETYLCHITOBIOSE BINDING PROTEIN DASA"/>
    <property type="match status" value="1"/>
</dbReference>
<reference evidence="4" key="1">
    <citation type="journal article" date="2014" name="Int. J. Syst. Evol. Microbiol.">
        <title>Complete genome sequence of Corynebacterium casei LMG S-19264T (=DSM 44701T), isolated from a smear-ripened cheese.</title>
        <authorList>
            <consortium name="US DOE Joint Genome Institute (JGI-PGF)"/>
            <person name="Walter F."/>
            <person name="Albersmeier A."/>
            <person name="Kalinowski J."/>
            <person name="Ruckert C."/>
        </authorList>
    </citation>
    <scope>NUCLEOTIDE SEQUENCE</scope>
    <source>
        <strain evidence="4">CGMCC 1.15493</strain>
    </source>
</reference>
<keyword evidence="5" id="KW-1185">Reference proteome</keyword>
<proteinExistence type="inferred from homology"/>
<reference evidence="4" key="2">
    <citation type="submission" date="2020-09" db="EMBL/GenBank/DDBJ databases">
        <authorList>
            <person name="Sun Q."/>
            <person name="Zhou Y."/>
        </authorList>
    </citation>
    <scope>NUCLEOTIDE SEQUENCE</scope>
    <source>
        <strain evidence="4">CGMCC 1.15493</strain>
    </source>
</reference>
<dbReference type="SUPFAM" id="SSF53850">
    <property type="entry name" value="Periplasmic binding protein-like II"/>
    <property type="match status" value="1"/>
</dbReference>
<comment type="subcellular location">
    <subcellularLocation>
        <location evidence="1">Periplasm</location>
    </subcellularLocation>
</comment>
<accession>A0A916Y8G3</accession>
<dbReference type="AlphaFoldDB" id="A0A916Y8G3"/>
<sequence length="448" mass="48654">MTPAVSSSPPDTKLETAMTITRRTALSGLAIGLTLAGLGRPAFAAEDVTLEVLYNLPGFTKFHQPLADEFMKNNPGIKINFLAPAPGYNEGQQQVLRAAVTGNLPDVYFSGYNLTAELVHTLLPRQQITDLGPFIEAEGGKTFLDKNYSPKMAALGQIDGKQYGLPVNASSPIIYINSELVTKAGGDPDNMPKTFPGLIELAAKIHALDPKIAGMGYDINGWPDDWLWQALIFEQGGTLVDPATKTVAFDNEIGLNALKMTRQFVTEGGQTLLDWDQSRQQFGAGLTGFIFSTPAHVQTIEGLVGERFELKTATFPLDNAEKGGVPTGGNSAVILTQDKARQDAAWKYLKWVTGPEAQNTIVRITGYLPTNQLATGPDFLEPYYAEHPNVKTASLQADRSMPWAGYPGGDSVRIWRTQRDIIGTVMRGEVTPEEGLKQIVEQTNALMK</sequence>
<protein>
    <submittedName>
        <fullName evidence="4">ABC transporter substrate-binding protein</fullName>
    </submittedName>
</protein>
<comment type="similarity">
    <text evidence="2">Belongs to the bacterial solute-binding protein 1 family.</text>
</comment>
<evidence type="ECO:0000313" key="4">
    <source>
        <dbReference type="EMBL" id="GGD35146.1"/>
    </source>
</evidence>
<dbReference type="Proteomes" id="UP000613160">
    <property type="component" value="Unassembled WGS sequence"/>
</dbReference>
<gene>
    <name evidence="4" type="ORF">GCM10011335_42710</name>
</gene>
<dbReference type="Pfam" id="PF01547">
    <property type="entry name" value="SBP_bac_1"/>
    <property type="match status" value="1"/>
</dbReference>
<dbReference type="CDD" id="cd14748">
    <property type="entry name" value="PBP2_UgpB"/>
    <property type="match status" value="1"/>
</dbReference>
<dbReference type="PROSITE" id="PS51318">
    <property type="entry name" value="TAT"/>
    <property type="match status" value="1"/>
</dbReference>
<dbReference type="GO" id="GO:0042597">
    <property type="term" value="C:periplasmic space"/>
    <property type="evidence" value="ECO:0007669"/>
    <property type="project" value="UniProtKB-SubCell"/>
</dbReference>
<evidence type="ECO:0000313" key="5">
    <source>
        <dbReference type="Proteomes" id="UP000613160"/>
    </source>
</evidence>
<keyword evidence="3" id="KW-0574">Periplasm</keyword>